<dbReference type="RefSeq" id="WP_126686253.1">
    <property type="nucleotide sequence ID" value="NZ_RYYV01000017.1"/>
</dbReference>
<evidence type="ECO:0000259" key="2">
    <source>
        <dbReference type="Pfam" id="PF01266"/>
    </source>
</evidence>
<dbReference type="Gene3D" id="3.50.50.60">
    <property type="entry name" value="FAD/NAD(P)-binding domain"/>
    <property type="match status" value="1"/>
</dbReference>
<evidence type="ECO:0000313" key="3">
    <source>
        <dbReference type="EMBL" id="RUL71864.1"/>
    </source>
</evidence>
<keyword evidence="4" id="KW-1185">Reference proteome</keyword>
<dbReference type="Proteomes" id="UP000274358">
    <property type="component" value="Unassembled WGS sequence"/>
</dbReference>
<dbReference type="Pfam" id="PF01266">
    <property type="entry name" value="DAO"/>
    <property type="match status" value="1"/>
</dbReference>
<accession>A0A3S0RIF2</accession>
<evidence type="ECO:0000313" key="4">
    <source>
        <dbReference type="Proteomes" id="UP000274358"/>
    </source>
</evidence>
<keyword evidence="1" id="KW-0560">Oxidoreductase</keyword>
<reference evidence="3 4" key="1">
    <citation type="submission" date="2018-12" db="EMBL/GenBank/DDBJ databases">
        <title>Dyella dinghuensis sp. nov. DHOA06 and Dyella choica sp. nov. 4M-K27, isolated from forest soil.</title>
        <authorList>
            <person name="Qiu L.-H."/>
            <person name="Gao Z.-H."/>
        </authorList>
    </citation>
    <scope>NUCLEOTIDE SEQUENCE [LARGE SCALE GENOMIC DNA]</scope>
    <source>
        <strain evidence="3 4">4M-K27</strain>
    </source>
</reference>
<protein>
    <submittedName>
        <fullName evidence="3">FAD-binding oxidoreductase</fullName>
    </submittedName>
</protein>
<dbReference type="GO" id="GO:0016491">
    <property type="term" value="F:oxidoreductase activity"/>
    <property type="evidence" value="ECO:0007669"/>
    <property type="project" value="UniProtKB-KW"/>
</dbReference>
<dbReference type="OrthoDB" id="6925984at2"/>
<dbReference type="EMBL" id="RYYV01000017">
    <property type="protein sequence ID" value="RUL71864.1"/>
    <property type="molecule type" value="Genomic_DNA"/>
</dbReference>
<name>A0A3S0RIF2_9GAMM</name>
<organism evidence="3 4">
    <name type="scientific">Dyella choica</name>
    <dbReference type="NCBI Taxonomy" id="1927959"/>
    <lineage>
        <taxon>Bacteria</taxon>
        <taxon>Pseudomonadati</taxon>
        <taxon>Pseudomonadota</taxon>
        <taxon>Gammaproteobacteria</taxon>
        <taxon>Lysobacterales</taxon>
        <taxon>Rhodanobacteraceae</taxon>
        <taxon>Dyella</taxon>
    </lineage>
</organism>
<gene>
    <name evidence="3" type="ORF">EKH80_18390</name>
</gene>
<comment type="caution">
    <text evidence="3">The sequence shown here is derived from an EMBL/GenBank/DDBJ whole genome shotgun (WGS) entry which is preliminary data.</text>
</comment>
<dbReference type="InterPro" id="IPR006076">
    <property type="entry name" value="FAD-dep_OxRdtase"/>
</dbReference>
<dbReference type="InterPro" id="IPR036188">
    <property type="entry name" value="FAD/NAD-bd_sf"/>
</dbReference>
<dbReference type="AlphaFoldDB" id="A0A3S0RIF2"/>
<evidence type="ECO:0000256" key="1">
    <source>
        <dbReference type="ARBA" id="ARBA00023002"/>
    </source>
</evidence>
<dbReference type="GO" id="GO:0005737">
    <property type="term" value="C:cytoplasm"/>
    <property type="evidence" value="ECO:0007669"/>
    <property type="project" value="TreeGrafter"/>
</dbReference>
<feature type="domain" description="FAD dependent oxidoreductase" evidence="2">
    <location>
        <begin position="30"/>
        <end position="381"/>
    </location>
</feature>
<proteinExistence type="predicted"/>
<sequence>MKQASVPSYYRATATPYEPHAPLQDRVETRVAIIGGGFAGLNTAMGLAERGVRDVIVLEREQVGFGASGRNGGFVFGGYSLGEEALRHQLGDERAKRIFDLTTAAVQCIRERVTRYAIACDMVDQGVIWANWFRDPNVLRKRQRLLAEQYGVQWDWLPQEELRELVRSERYYDGLYERNALHLHPLNYAIGLAAAAVQKGVRIYENSDVWRLHRERSHWRISTPQGEVQAEHVVLACGGYLAGLRRQIDRAVLPIATYVMVTEPLGDRLDECLQTRAAVYDTRFAFDYYRPLPDTRLLWGGRISIRNRSAAAVQRVLTHDLLRVFPGLKGLRADYAWSGLMSYARHQMPQIGTAGDGLWWAQAFGGHGLAPTCAAGELLAAAIAEADEGWRQFADYGLAHAYKPFGLLAAQASYWWQEFNDWFKTSLEG</sequence>
<dbReference type="PANTHER" id="PTHR13847:SF281">
    <property type="entry name" value="FAD DEPENDENT OXIDOREDUCTASE DOMAIN-CONTAINING PROTEIN"/>
    <property type="match status" value="1"/>
</dbReference>
<dbReference type="SUPFAM" id="SSF51905">
    <property type="entry name" value="FAD/NAD(P)-binding domain"/>
    <property type="match status" value="1"/>
</dbReference>
<dbReference type="PANTHER" id="PTHR13847">
    <property type="entry name" value="SARCOSINE DEHYDROGENASE-RELATED"/>
    <property type="match status" value="1"/>
</dbReference>
<dbReference type="Gene3D" id="3.30.9.10">
    <property type="entry name" value="D-Amino Acid Oxidase, subunit A, domain 2"/>
    <property type="match status" value="1"/>
</dbReference>